<evidence type="ECO:0000313" key="1">
    <source>
        <dbReference type="EMBL" id="GAA4235737.1"/>
    </source>
</evidence>
<comment type="caution">
    <text evidence="1">The sequence shown here is derived from an EMBL/GenBank/DDBJ whole genome shotgun (WGS) entry which is preliminary data.</text>
</comment>
<accession>A0ABP8C9K9</accession>
<sequence>MSTHESDTDSLLDGDARRQAAYLAIGRYAALAVLPLPGSSRPPFLLSFEIS</sequence>
<dbReference type="Proteomes" id="UP001501710">
    <property type="component" value="Unassembled WGS sequence"/>
</dbReference>
<gene>
    <name evidence="1" type="ORF">GCM10022254_43650</name>
</gene>
<organism evidence="1 2">
    <name type="scientific">Actinomadura meridiana</name>
    <dbReference type="NCBI Taxonomy" id="559626"/>
    <lineage>
        <taxon>Bacteria</taxon>
        <taxon>Bacillati</taxon>
        <taxon>Actinomycetota</taxon>
        <taxon>Actinomycetes</taxon>
        <taxon>Streptosporangiales</taxon>
        <taxon>Thermomonosporaceae</taxon>
        <taxon>Actinomadura</taxon>
    </lineage>
</organism>
<protein>
    <submittedName>
        <fullName evidence="1">Uncharacterized protein</fullName>
    </submittedName>
</protein>
<evidence type="ECO:0000313" key="2">
    <source>
        <dbReference type="Proteomes" id="UP001501710"/>
    </source>
</evidence>
<proteinExistence type="predicted"/>
<reference evidence="2" key="1">
    <citation type="journal article" date="2019" name="Int. J. Syst. Evol. Microbiol.">
        <title>The Global Catalogue of Microorganisms (GCM) 10K type strain sequencing project: providing services to taxonomists for standard genome sequencing and annotation.</title>
        <authorList>
            <consortium name="The Broad Institute Genomics Platform"/>
            <consortium name="The Broad Institute Genome Sequencing Center for Infectious Disease"/>
            <person name="Wu L."/>
            <person name="Ma J."/>
        </authorList>
    </citation>
    <scope>NUCLEOTIDE SEQUENCE [LARGE SCALE GENOMIC DNA]</scope>
    <source>
        <strain evidence="2">JCM 17440</strain>
    </source>
</reference>
<name>A0ABP8C9K9_9ACTN</name>
<keyword evidence="2" id="KW-1185">Reference proteome</keyword>
<dbReference type="RefSeq" id="WP_344899471.1">
    <property type="nucleotide sequence ID" value="NZ_BAABAS010000015.1"/>
</dbReference>
<dbReference type="EMBL" id="BAABAS010000015">
    <property type="protein sequence ID" value="GAA4235737.1"/>
    <property type="molecule type" value="Genomic_DNA"/>
</dbReference>